<protein>
    <submittedName>
        <fullName evidence="3">Glutamine--fructose-6-phosphate transaminase</fullName>
    </submittedName>
</protein>
<evidence type="ECO:0000313" key="3">
    <source>
        <dbReference type="EMBL" id="GAP13748.1"/>
    </source>
</evidence>
<feature type="domain" description="SIS" evidence="2">
    <location>
        <begin position="28"/>
        <end position="170"/>
    </location>
</feature>
<accession>A0A0S7BFJ3</accession>
<keyword evidence="4" id="KW-1185">Reference proteome</keyword>
<dbReference type="GO" id="GO:0097367">
    <property type="term" value="F:carbohydrate derivative binding"/>
    <property type="evidence" value="ECO:0007669"/>
    <property type="project" value="InterPro"/>
</dbReference>
<dbReference type="Proteomes" id="UP000055060">
    <property type="component" value="Unassembled WGS sequence"/>
</dbReference>
<dbReference type="InterPro" id="IPR001347">
    <property type="entry name" value="SIS_dom"/>
</dbReference>
<reference evidence="3" key="1">
    <citation type="submission" date="2015-07" db="EMBL/GenBank/DDBJ databases">
        <title>Draft Genome Sequences of Anaerolinea thermolimosa IMO-1, Bellilinea caldifistulae GOMI-1, Leptolinea tardivitalis YMTK-2, Levilinea saccharolytica KIBI-1,Longilinea arvoryzae KOME-1, Previously Described as Members of the Anaerolineaceae (Chloroflexi).</title>
        <authorList>
            <person name="Sekiguchi Y."/>
            <person name="Ohashi A."/>
            <person name="Matsuura N."/>
            <person name="Tourlousse M.D."/>
        </authorList>
    </citation>
    <scope>NUCLEOTIDE SEQUENCE [LARGE SCALE GENOMIC DNA]</scope>
    <source>
        <strain evidence="3">KOME-1</strain>
    </source>
</reference>
<evidence type="ECO:0000313" key="4">
    <source>
        <dbReference type="Proteomes" id="UP000055060"/>
    </source>
</evidence>
<dbReference type="EMBL" id="DF967972">
    <property type="protein sequence ID" value="GAP13748.1"/>
    <property type="molecule type" value="Genomic_DNA"/>
</dbReference>
<organism evidence="3">
    <name type="scientific">Longilinea arvoryzae</name>
    <dbReference type="NCBI Taxonomy" id="360412"/>
    <lineage>
        <taxon>Bacteria</taxon>
        <taxon>Bacillati</taxon>
        <taxon>Chloroflexota</taxon>
        <taxon>Anaerolineae</taxon>
        <taxon>Anaerolineales</taxon>
        <taxon>Anaerolineaceae</taxon>
        <taxon>Longilinea</taxon>
    </lineage>
</organism>
<sequence length="345" mass="37918">MSLHNEIMEQAAVLENLVKNQWGAVQKIAEDIRKHDIDYVFLAARGTSDNAGRYAQYLWGIYNQLPIALAAPSLFSLYQMPPRLKNALVVGISQSGMSPDIVSVLKEAKRQGCLSVAILNTPESPMGEAVSHVLDISAGIEIAVAATKTYTAELMAIAMLSAALRQDEDAYQTLKKVPGWVAAMLDQDAALGRIAERYRYMDQCVVLGRGFNYSTAFEWSLKMKELCYVAAEPYSSADFLHGPVAVVSQGYPVMAVVPDGKVADGILELLRSLRKERNAELFVFSNRADALDLAQSRVALPADMPEWVSPIVSIVPAQLFAYHLTRVKGYDTENPHGLHKVTETK</sequence>
<dbReference type="InterPro" id="IPR046348">
    <property type="entry name" value="SIS_dom_sf"/>
</dbReference>
<evidence type="ECO:0000259" key="2">
    <source>
        <dbReference type="PROSITE" id="PS51464"/>
    </source>
</evidence>
<feature type="domain" description="SIS" evidence="2">
    <location>
        <begin position="194"/>
        <end position="335"/>
    </location>
</feature>
<dbReference type="RefSeq" id="WP_075073066.1">
    <property type="nucleotide sequence ID" value="NZ_DF967972.1"/>
</dbReference>
<name>A0A0S7BFJ3_9CHLR</name>
<dbReference type="OrthoDB" id="9782098at2"/>
<keyword evidence="1" id="KW-0677">Repeat</keyword>
<dbReference type="CDD" id="cd05009">
    <property type="entry name" value="SIS_GlmS_GlmD_2"/>
    <property type="match status" value="1"/>
</dbReference>
<dbReference type="PANTHER" id="PTHR10937">
    <property type="entry name" value="GLUCOSAMINE--FRUCTOSE-6-PHOSPHATE AMINOTRANSFERASE, ISOMERIZING"/>
    <property type="match status" value="1"/>
</dbReference>
<gene>
    <name evidence="3" type="ORF">LARV_01503</name>
</gene>
<dbReference type="SUPFAM" id="SSF53697">
    <property type="entry name" value="SIS domain"/>
    <property type="match status" value="1"/>
</dbReference>
<dbReference type="PANTHER" id="PTHR10937:SF8">
    <property type="entry name" value="AMINOTRANSFERASE-RELATED"/>
    <property type="match status" value="1"/>
</dbReference>
<proteinExistence type="predicted"/>
<dbReference type="CDD" id="cd05008">
    <property type="entry name" value="SIS_GlmS_GlmD_1"/>
    <property type="match status" value="1"/>
</dbReference>
<dbReference type="InterPro" id="IPR035490">
    <property type="entry name" value="GlmS/FrlB_SIS"/>
</dbReference>
<dbReference type="Pfam" id="PF01380">
    <property type="entry name" value="SIS"/>
    <property type="match status" value="2"/>
</dbReference>
<dbReference type="GO" id="GO:1901135">
    <property type="term" value="P:carbohydrate derivative metabolic process"/>
    <property type="evidence" value="ECO:0007669"/>
    <property type="project" value="InterPro"/>
</dbReference>
<dbReference type="AlphaFoldDB" id="A0A0S7BFJ3"/>
<dbReference type="Gene3D" id="3.40.50.10490">
    <property type="entry name" value="Glucose-6-phosphate isomerase like protein, domain 1"/>
    <property type="match status" value="2"/>
</dbReference>
<dbReference type="InterPro" id="IPR035466">
    <property type="entry name" value="GlmS/AgaS_SIS"/>
</dbReference>
<evidence type="ECO:0000256" key="1">
    <source>
        <dbReference type="ARBA" id="ARBA00022737"/>
    </source>
</evidence>
<dbReference type="PROSITE" id="PS51464">
    <property type="entry name" value="SIS"/>
    <property type="match status" value="2"/>
</dbReference>
<dbReference type="STRING" id="360412.LARV_01503"/>